<feature type="transmembrane region" description="Helical" evidence="1">
    <location>
        <begin position="30"/>
        <end position="50"/>
    </location>
</feature>
<evidence type="ECO:0008006" key="4">
    <source>
        <dbReference type="Google" id="ProtNLM"/>
    </source>
</evidence>
<evidence type="ECO:0000313" key="2">
    <source>
        <dbReference type="EMBL" id="MDL9980732.1"/>
    </source>
</evidence>
<dbReference type="EMBL" id="JASXSZ010000005">
    <property type="protein sequence ID" value="MDL9980732.1"/>
    <property type="molecule type" value="Genomic_DNA"/>
</dbReference>
<keyword evidence="1" id="KW-0812">Transmembrane</keyword>
<dbReference type="Proteomes" id="UP001235064">
    <property type="component" value="Unassembled WGS sequence"/>
</dbReference>
<dbReference type="RefSeq" id="WP_286289693.1">
    <property type="nucleotide sequence ID" value="NZ_JASXSZ010000005.1"/>
</dbReference>
<reference evidence="2 3" key="1">
    <citation type="submission" date="2023-06" db="EMBL/GenBank/DDBJ databases">
        <title>Microbacterium sp. nov., isolated from a waste landfill.</title>
        <authorList>
            <person name="Wen W."/>
        </authorList>
    </citation>
    <scope>NUCLEOTIDE SEQUENCE [LARGE SCALE GENOMIC DNA]</scope>
    <source>
        <strain evidence="2 3">ASV49</strain>
    </source>
</reference>
<keyword evidence="1" id="KW-1133">Transmembrane helix</keyword>
<name>A0ABT7N223_9MICO</name>
<evidence type="ECO:0000313" key="3">
    <source>
        <dbReference type="Proteomes" id="UP001235064"/>
    </source>
</evidence>
<evidence type="ECO:0000256" key="1">
    <source>
        <dbReference type="SAM" id="Phobius"/>
    </source>
</evidence>
<organism evidence="2 3">
    <name type="scientific">Microbacterium candidum</name>
    <dbReference type="NCBI Taxonomy" id="3041922"/>
    <lineage>
        <taxon>Bacteria</taxon>
        <taxon>Bacillati</taxon>
        <taxon>Actinomycetota</taxon>
        <taxon>Actinomycetes</taxon>
        <taxon>Micrococcales</taxon>
        <taxon>Microbacteriaceae</taxon>
        <taxon>Microbacterium</taxon>
    </lineage>
</organism>
<sequence>MLDDSFMAGFLGIVGVVVYLPAALAATPWFYPVVAGVLGMVAAPIVTMAINERRRQRRLQDGRQGSDEDVTD</sequence>
<keyword evidence="3" id="KW-1185">Reference proteome</keyword>
<comment type="caution">
    <text evidence="2">The sequence shown here is derived from an EMBL/GenBank/DDBJ whole genome shotgun (WGS) entry which is preliminary data.</text>
</comment>
<feature type="transmembrane region" description="Helical" evidence="1">
    <location>
        <begin position="7"/>
        <end position="24"/>
    </location>
</feature>
<proteinExistence type="predicted"/>
<keyword evidence="1" id="KW-0472">Membrane</keyword>
<gene>
    <name evidence="2" type="ORF">QSV35_15440</name>
</gene>
<accession>A0ABT7N223</accession>
<protein>
    <recommendedName>
        <fullName evidence="4">DUF3099 domain-containing protein</fullName>
    </recommendedName>
</protein>